<evidence type="ECO:0000313" key="3">
    <source>
        <dbReference type="Proteomes" id="UP001564760"/>
    </source>
</evidence>
<dbReference type="RefSeq" id="WP_369741933.1">
    <property type="nucleotide sequence ID" value="NZ_JBGEDP010000002.1"/>
</dbReference>
<reference evidence="2 3" key="1">
    <citation type="submission" date="2024-08" db="EMBL/GenBank/DDBJ databases">
        <title>Mycobacterium servetensis sp. nov., a novel rapid-growing mycobacterial species recovered from a human patient in Zaragoza, Spain.</title>
        <authorList>
            <person name="Tristancho-Baro A.I."/>
            <person name="Buenestado-Serrano S."/>
            <person name="Garcia De Viedma D."/>
            <person name="Milagro-Beamonte A."/>
            <person name="Burillo N."/>
            <person name="Sanz S."/>
            <person name="Lopez-Calleja A.I."/>
            <person name="Penas-Utrilla D."/>
            <person name="Guardingo M."/>
            <person name="Garcia M.J."/>
            <person name="Vinuelas-Bayon J."/>
        </authorList>
    </citation>
    <scope>NUCLEOTIDE SEQUENCE [LARGE SCALE GENOMIC DNA]</scope>
    <source>
        <strain evidence="3">HUMS_12744610</strain>
    </source>
</reference>
<dbReference type="EMBL" id="JBGEDP010000002">
    <property type="protein sequence ID" value="MEY8018872.1"/>
    <property type="molecule type" value="Genomic_DNA"/>
</dbReference>
<protein>
    <submittedName>
        <fullName evidence="2">Uncharacterized protein</fullName>
    </submittedName>
</protein>
<keyword evidence="3" id="KW-1185">Reference proteome</keyword>
<evidence type="ECO:0000256" key="1">
    <source>
        <dbReference type="SAM" id="MobiDB-lite"/>
    </source>
</evidence>
<proteinExistence type="predicted"/>
<sequence>MNLWQQGSAWFQPALGIDRVAELLDIQPASVRRYLTDHSGFPEPAEQRGNRNFWTPAAIYRHVWATKPHLRHRIPRLCPLADDIPPAEFIESEVIETRGLTYVLHTWEPGDRRGRVGVAYAKDFQRIDDVAVVHLLSLRPHLSAVTLAKSAANLHPPSQPRIVVADHAGTDWYPWEIGWLDLTALLQVDLPWWSYGLTDVDAMNRWRPGTPIAQIRPRAADFTADHFERCRPRDGSPADRALAEIADATDRALAAAFGIWPSGQDQIPDRPGLQHAAAAVLSPRPPAPVSPDVIRDALRHRVDDKDLAVRAVDTARGFEVVHPAITHELLTIDRDHCSRLAHEWCHRLTAVEPAYSNEIGYHWVTHTMDQQPYQWWRDPLNPTVWAISAADGTTYATLGTGMPARGRIEELAIEDRRPFFRDSAGNTFPVPSADGAIYRTDGSSATRLTATILALMDDASRDIFHADHDRDVLDTEATGLYEAICDSHDTVILSRGDLEELREETPQGAARREEFLARVAPFRTGGLLDKPTASAQTPQAGPCWTQRQAPAASRF</sequence>
<organism evidence="2 3">
    <name type="scientific">Mycobacterium servetii</name>
    <dbReference type="NCBI Taxonomy" id="3237418"/>
    <lineage>
        <taxon>Bacteria</taxon>
        <taxon>Bacillati</taxon>
        <taxon>Actinomycetota</taxon>
        <taxon>Actinomycetes</taxon>
        <taxon>Mycobacteriales</taxon>
        <taxon>Mycobacteriaceae</taxon>
        <taxon>Mycobacterium</taxon>
    </lineage>
</organism>
<evidence type="ECO:0000313" key="2">
    <source>
        <dbReference type="EMBL" id="MEY8018872.1"/>
    </source>
</evidence>
<name>A0ABV4C8S9_9MYCO</name>
<gene>
    <name evidence="2" type="ORF">AB8998_29790</name>
</gene>
<accession>A0ABV4C8S9</accession>
<feature type="region of interest" description="Disordered" evidence="1">
    <location>
        <begin position="527"/>
        <end position="555"/>
    </location>
</feature>
<dbReference type="Proteomes" id="UP001564760">
    <property type="component" value="Unassembled WGS sequence"/>
</dbReference>
<comment type="caution">
    <text evidence="2">The sequence shown here is derived from an EMBL/GenBank/DDBJ whole genome shotgun (WGS) entry which is preliminary data.</text>
</comment>